<dbReference type="Gene3D" id="3.90.550.10">
    <property type="entry name" value="Spore Coat Polysaccharide Biosynthesis Protein SpsA, Chain A"/>
    <property type="match status" value="1"/>
</dbReference>
<accession>A0A6C0C3B4</accession>
<dbReference type="AlphaFoldDB" id="A0A6C0C3B4"/>
<dbReference type="InterPro" id="IPR001173">
    <property type="entry name" value="Glyco_trans_2-like"/>
</dbReference>
<evidence type="ECO:0000313" key="2">
    <source>
        <dbReference type="EMBL" id="QHS99185.1"/>
    </source>
</evidence>
<dbReference type="PANTHER" id="PTHR22916">
    <property type="entry name" value="GLYCOSYLTRANSFERASE"/>
    <property type="match status" value="1"/>
</dbReference>
<dbReference type="InterPro" id="IPR029063">
    <property type="entry name" value="SAM-dependent_MTases_sf"/>
</dbReference>
<dbReference type="PANTHER" id="PTHR22916:SF3">
    <property type="entry name" value="UDP-GLCNAC:BETAGAL BETA-1,3-N-ACETYLGLUCOSAMINYLTRANSFERASE-LIKE PROTEIN 1"/>
    <property type="match status" value="1"/>
</dbReference>
<name>A0A6C0C3B4_9ZZZZ</name>
<dbReference type="Pfam" id="PF13578">
    <property type="entry name" value="Methyltransf_24"/>
    <property type="match status" value="1"/>
</dbReference>
<feature type="domain" description="Glycosyltransferase 2-like" evidence="1">
    <location>
        <begin position="115"/>
        <end position="227"/>
    </location>
</feature>
<evidence type="ECO:0000259" key="1">
    <source>
        <dbReference type="Pfam" id="PF00535"/>
    </source>
</evidence>
<dbReference type="Pfam" id="PF00535">
    <property type="entry name" value="Glycos_transf_2"/>
    <property type="match status" value="1"/>
</dbReference>
<dbReference type="EMBL" id="MN739335">
    <property type="protein sequence ID" value="QHS99185.1"/>
    <property type="molecule type" value="Genomic_DNA"/>
</dbReference>
<sequence>MSKYPYVILFRYNKYSEIDSFIESNKDSLMCTIHITSSIDDLNKLFNPNYHLLVTYGDSYDEYYNSIADKIPERFSRRWFHKNDISNIAEFNHNVNYCYTSTVINSRENTRPIFSIFTTCFKSYNYINTAFESIKKQSLIDWEWVIMDDTPEDAHFVFLKTILASDNRVRLYKRDKNSGNIGNVKNEAISLCRGKYILEMDHDDEILPDCLQDAYNIFNSDEEIGFVYGDTIHLHRDGTNFNYGDFICKGYGGYYMEKIKGKWVYVYNTPNINNITLSHLVCLPNHPRIWKRTTLMELESYSEFLPICDDYEIILRTCCSKYKVVKNNKAQYIQYMNDGGNNFSNIRNSEINRLGPKYISPMFYQKYGVNDKMRDLNAYEDEKYIVKHSPIWKRGEKYQHKKMNQRINFNYDTQYCIINDAITEKKLVELYKNDRNDFIFLSNRMSHEDLHINLESLGFDRMKCYSFTNCTVDELVNYFKMVYANDNCQHFVLKELSSINDTTDNISHLDKTSSELKQKVNNIKVLNKIVDDNTILKRRCDVLNCVIRERSHTSYLEIGVENGFTFKEISVDNKLGVDPDPIYKGGDIVLKNSDDFFKENNKIFDIIFIDGMHQLEYVHNDFFNAIKCLTQTGSILIDDVLPMNEREQYKIPLKHYYNNGILKYGEPWTGDVWKFIYFLFQHYQFDFSIYNFTKGYRGIIHIYNFKNEIIGDINTVELMNSYDYKKDYDKYLKYIIT</sequence>
<organism evidence="2">
    <name type="scientific">viral metagenome</name>
    <dbReference type="NCBI Taxonomy" id="1070528"/>
    <lineage>
        <taxon>unclassified sequences</taxon>
        <taxon>metagenomes</taxon>
        <taxon>organismal metagenomes</taxon>
    </lineage>
</organism>
<dbReference type="SUPFAM" id="SSF53448">
    <property type="entry name" value="Nucleotide-diphospho-sugar transferases"/>
    <property type="match status" value="1"/>
</dbReference>
<dbReference type="SUPFAM" id="SSF53335">
    <property type="entry name" value="S-adenosyl-L-methionine-dependent methyltransferases"/>
    <property type="match status" value="1"/>
</dbReference>
<protein>
    <recommendedName>
        <fullName evidence="1">Glycosyltransferase 2-like domain-containing protein</fullName>
    </recommendedName>
</protein>
<dbReference type="InterPro" id="IPR029044">
    <property type="entry name" value="Nucleotide-diphossugar_trans"/>
</dbReference>
<reference evidence="2" key="1">
    <citation type="journal article" date="2020" name="Nature">
        <title>Giant virus diversity and host interactions through global metagenomics.</title>
        <authorList>
            <person name="Schulz F."/>
            <person name="Roux S."/>
            <person name="Paez-Espino D."/>
            <person name="Jungbluth S."/>
            <person name="Walsh D.A."/>
            <person name="Denef V.J."/>
            <person name="McMahon K.D."/>
            <person name="Konstantinidis K.T."/>
            <person name="Eloe-Fadrosh E.A."/>
            <person name="Kyrpides N.C."/>
            <person name="Woyke T."/>
        </authorList>
    </citation>
    <scope>NUCLEOTIDE SEQUENCE</scope>
    <source>
        <strain evidence="2">GVMAG-M-3300020185-33</strain>
    </source>
</reference>
<dbReference type="Gene3D" id="3.40.50.150">
    <property type="entry name" value="Vaccinia Virus protein VP39"/>
    <property type="match status" value="1"/>
</dbReference>
<proteinExistence type="predicted"/>
<dbReference type="GO" id="GO:0016758">
    <property type="term" value="F:hexosyltransferase activity"/>
    <property type="evidence" value="ECO:0007669"/>
    <property type="project" value="UniProtKB-ARBA"/>
</dbReference>